<dbReference type="Pfam" id="PF25954">
    <property type="entry name" value="Beta-barrel_RND_2"/>
    <property type="match status" value="1"/>
</dbReference>
<evidence type="ECO:0000259" key="4">
    <source>
        <dbReference type="Pfam" id="PF25954"/>
    </source>
</evidence>
<dbReference type="AlphaFoldDB" id="A0A841Q6L3"/>
<dbReference type="PANTHER" id="PTHR30469">
    <property type="entry name" value="MULTIDRUG RESISTANCE PROTEIN MDTA"/>
    <property type="match status" value="1"/>
</dbReference>
<dbReference type="InterPro" id="IPR058792">
    <property type="entry name" value="Beta-barrel_RND_2"/>
</dbReference>
<sequence length="284" mass="31230">MRWLKYVFFLTFAAVILVACTENDDSATQQEQLVTPVEVTKLAIGTLEIEQTFYGKLSPDNLINIIPFRNGEISEVLIENGEEVEEGDVIARISPGNFRIEAPADGFIQQLTVKEGTLVSNTNPIGAIVSIDPIQLDMHATSDQLALFEKDQELSATINDEVFAGTVNYIAVMPDDSGLYPIQATIENQEQELKPGMIAQVNIVETKLDNELIIPTEALVEENNATYVYVVENNIAKKVQIEVLLSQTETSAIQGDVKEGDEIVVKGQLTLEDGSQVEIMKGDQ</sequence>
<dbReference type="InterPro" id="IPR058637">
    <property type="entry name" value="YknX-like_C"/>
</dbReference>
<dbReference type="EMBL" id="JACHGH010000006">
    <property type="protein sequence ID" value="MBB6453993.1"/>
    <property type="molecule type" value="Genomic_DNA"/>
</dbReference>
<comment type="similarity">
    <text evidence="1">Belongs to the membrane fusion protein (MFP) (TC 8.A.1) family.</text>
</comment>
<feature type="domain" description="CusB-like beta-barrel" evidence="4">
    <location>
        <begin position="145"/>
        <end position="205"/>
    </location>
</feature>
<evidence type="ECO:0000256" key="2">
    <source>
        <dbReference type="SAM" id="SignalP"/>
    </source>
</evidence>
<keyword evidence="2" id="KW-0732">Signal</keyword>
<dbReference type="Pfam" id="PF25989">
    <property type="entry name" value="YknX_C"/>
    <property type="match status" value="1"/>
</dbReference>
<feature type="domain" description="Multidrug resistance protein MdtA-like barrel-sandwich hybrid" evidence="3">
    <location>
        <begin position="66"/>
        <end position="129"/>
    </location>
</feature>
<dbReference type="InterPro" id="IPR006143">
    <property type="entry name" value="RND_pump_MFP"/>
</dbReference>
<organism evidence="6 7">
    <name type="scientific">Salirhabdus euzebyi</name>
    <dbReference type="NCBI Taxonomy" id="394506"/>
    <lineage>
        <taxon>Bacteria</taxon>
        <taxon>Bacillati</taxon>
        <taxon>Bacillota</taxon>
        <taxon>Bacilli</taxon>
        <taxon>Bacillales</taxon>
        <taxon>Bacillaceae</taxon>
        <taxon>Salirhabdus</taxon>
    </lineage>
</organism>
<dbReference type="Gene3D" id="2.40.30.170">
    <property type="match status" value="1"/>
</dbReference>
<dbReference type="GO" id="GO:1990281">
    <property type="term" value="C:efflux pump complex"/>
    <property type="evidence" value="ECO:0007669"/>
    <property type="project" value="TreeGrafter"/>
</dbReference>
<dbReference type="GO" id="GO:0015562">
    <property type="term" value="F:efflux transmembrane transporter activity"/>
    <property type="evidence" value="ECO:0007669"/>
    <property type="project" value="TreeGrafter"/>
</dbReference>
<keyword evidence="7" id="KW-1185">Reference proteome</keyword>
<name>A0A841Q6L3_9BACI</name>
<evidence type="ECO:0000256" key="1">
    <source>
        <dbReference type="ARBA" id="ARBA00009477"/>
    </source>
</evidence>
<dbReference type="RefSeq" id="WP_174497955.1">
    <property type="nucleotide sequence ID" value="NZ_CADDWK010000024.1"/>
</dbReference>
<reference evidence="6 7" key="1">
    <citation type="submission" date="2020-08" db="EMBL/GenBank/DDBJ databases">
        <title>Genomic Encyclopedia of Type Strains, Phase IV (KMG-IV): sequencing the most valuable type-strain genomes for metagenomic binning, comparative biology and taxonomic classification.</title>
        <authorList>
            <person name="Goeker M."/>
        </authorList>
    </citation>
    <scope>NUCLEOTIDE SEQUENCE [LARGE SCALE GENOMIC DNA]</scope>
    <source>
        <strain evidence="6 7">DSM 19612</strain>
    </source>
</reference>
<evidence type="ECO:0000259" key="5">
    <source>
        <dbReference type="Pfam" id="PF25989"/>
    </source>
</evidence>
<dbReference type="SUPFAM" id="SSF111369">
    <property type="entry name" value="HlyD-like secretion proteins"/>
    <property type="match status" value="1"/>
</dbReference>
<dbReference type="Gene3D" id="2.40.420.20">
    <property type="match status" value="1"/>
</dbReference>
<feature type="signal peptide" evidence="2">
    <location>
        <begin position="1"/>
        <end position="19"/>
    </location>
</feature>
<evidence type="ECO:0000259" key="3">
    <source>
        <dbReference type="Pfam" id="PF25917"/>
    </source>
</evidence>
<dbReference type="PROSITE" id="PS51257">
    <property type="entry name" value="PROKAR_LIPOPROTEIN"/>
    <property type="match status" value="1"/>
</dbReference>
<comment type="caution">
    <text evidence="6">The sequence shown here is derived from an EMBL/GenBank/DDBJ whole genome shotgun (WGS) entry which is preliminary data.</text>
</comment>
<dbReference type="NCBIfam" id="TIGR01730">
    <property type="entry name" value="RND_mfp"/>
    <property type="match status" value="1"/>
</dbReference>
<dbReference type="Proteomes" id="UP000581688">
    <property type="component" value="Unassembled WGS sequence"/>
</dbReference>
<gene>
    <name evidence="6" type="ORF">HNQ94_002444</name>
</gene>
<evidence type="ECO:0000313" key="7">
    <source>
        <dbReference type="Proteomes" id="UP000581688"/>
    </source>
</evidence>
<accession>A0A841Q6L3</accession>
<feature type="chain" id="PRO_5039719863" evidence="2">
    <location>
        <begin position="20"/>
        <end position="284"/>
    </location>
</feature>
<proteinExistence type="inferred from homology"/>
<dbReference type="InterPro" id="IPR058625">
    <property type="entry name" value="MdtA-like_BSH"/>
</dbReference>
<feature type="domain" description="YknX-like C-terminal permuted SH3-like" evidence="5">
    <location>
        <begin position="213"/>
        <end position="279"/>
    </location>
</feature>
<dbReference type="Pfam" id="PF25917">
    <property type="entry name" value="BSH_RND"/>
    <property type="match status" value="1"/>
</dbReference>
<dbReference type="Gene3D" id="2.40.50.100">
    <property type="match status" value="1"/>
</dbReference>
<protein>
    <submittedName>
        <fullName evidence="6">Multidrug efflux pump subunit AcrA (Membrane-fusion protein)</fullName>
    </submittedName>
</protein>
<evidence type="ECO:0000313" key="6">
    <source>
        <dbReference type="EMBL" id="MBB6453993.1"/>
    </source>
</evidence>